<comment type="caution">
    <text evidence="3">The sequence shown here is derived from an EMBL/GenBank/DDBJ whole genome shotgun (WGS) entry which is preliminary data.</text>
</comment>
<evidence type="ECO:0000313" key="3">
    <source>
        <dbReference type="EMBL" id="CAF4201430.1"/>
    </source>
</evidence>
<evidence type="ECO:0000313" key="4">
    <source>
        <dbReference type="Proteomes" id="UP000663836"/>
    </source>
</evidence>
<dbReference type="InterPro" id="IPR009000">
    <property type="entry name" value="Transl_B-barrel_sf"/>
</dbReference>
<name>A0A820BHC2_9BILA</name>
<dbReference type="Gene3D" id="2.40.30.10">
    <property type="entry name" value="Translation factors"/>
    <property type="match status" value="1"/>
</dbReference>
<accession>A0A820BHC2</accession>
<dbReference type="AlphaFoldDB" id="A0A820BHC2"/>
<organism evidence="3 4">
    <name type="scientific">Rotaria sordida</name>
    <dbReference type="NCBI Taxonomy" id="392033"/>
    <lineage>
        <taxon>Eukaryota</taxon>
        <taxon>Metazoa</taxon>
        <taxon>Spiralia</taxon>
        <taxon>Gnathifera</taxon>
        <taxon>Rotifera</taxon>
        <taxon>Eurotatoria</taxon>
        <taxon>Bdelloidea</taxon>
        <taxon>Philodinida</taxon>
        <taxon>Philodinidae</taxon>
        <taxon>Rotaria</taxon>
    </lineage>
</organism>
<dbReference type="InterPro" id="IPR050100">
    <property type="entry name" value="TRAFAC_GTPase_members"/>
</dbReference>
<protein>
    <submittedName>
        <fullName evidence="3">Uncharacterized protein</fullName>
    </submittedName>
</protein>
<evidence type="ECO:0000256" key="2">
    <source>
        <dbReference type="ARBA" id="ARBA00023134"/>
    </source>
</evidence>
<keyword evidence="2" id="KW-0342">GTP-binding</keyword>
<feature type="non-terminal residue" evidence="3">
    <location>
        <position position="1"/>
    </location>
</feature>
<sequence length="202" mass="22619">IKCSTTPIPKTSPSTPVIVQDTYGKEGNQFIDDDDDDRIMDDSTATTILTTTINKTNIATSSTVPKEKNNVVVKRDVIISVRKGEFETGFERGGKTCEHAMLIKTAAWYSEPTVIEYLDNIPSFNRSIDGPLRIPIEMGTIVMGKIASECCGVGDRCVIMPNRTRVQVTHIYYEDIETDSCVCGENVRLKLKNVEEEVYFFY</sequence>
<evidence type="ECO:0000256" key="1">
    <source>
        <dbReference type="ARBA" id="ARBA00022741"/>
    </source>
</evidence>
<dbReference type="SUPFAM" id="SSF50447">
    <property type="entry name" value="Translation proteins"/>
    <property type="match status" value="1"/>
</dbReference>
<proteinExistence type="predicted"/>
<dbReference type="EMBL" id="CAJOBD010014597">
    <property type="protein sequence ID" value="CAF4201430.1"/>
    <property type="molecule type" value="Genomic_DNA"/>
</dbReference>
<dbReference type="Proteomes" id="UP000663836">
    <property type="component" value="Unassembled WGS sequence"/>
</dbReference>
<reference evidence="3" key="1">
    <citation type="submission" date="2021-02" db="EMBL/GenBank/DDBJ databases">
        <authorList>
            <person name="Nowell W R."/>
        </authorList>
    </citation>
    <scope>NUCLEOTIDE SEQUENCE</scope>
</reference>
<dbReference type="GO" id="GO:0005525">
    <property type="term" value="F:GTP binding"/>
    <property type="evidence" value="ECO:0007669"/>
    <property type="project" value="UniProtKB-KW"/>
</dbReference>
<keyword evidence="1" id="KW-0547">Nucleotide-binding</keyword>
<gene>
    <name evidence="3" type="ORF">JBS370_LOCUS36542</name>
</gene>
<dbReference type="PANTHER" id="PTHR23115">
    <property type="entry name" value="TRANSLATION FACTOR"/>
    <property type="match status" value="1"/>
</dbReference>